<evidence type="ECO:0000256" key="3">
    <source>
        <dbReference type="ARBA" id="ARBA00023027"/>
    </source>
</evidence>
<evidence type="ECO:0000256" key="4">
    <source>
        <dbReference type="ARBA" id="ARBA00023235"/>
    </source>
</evidence>
<evidence type="ECO:0000259" key="6">
    <source>
        <dbReference type="Pfam" id="PF01370"/>
    </source>
</evidence>
<proteinExistence type="inferred from homology"/>
<organism evidence="7">
    <name type="scientific">uncultured Caudovirales phage</name>
    <dbReference type="NCBI Taxonomy" id="2100421"/>
    <lineage>
        <taxon>Viruses</taxon>
        <taxon>Duplodnaviria</taxon>
        <taxon>Heunggongvirae</taxon>
        <taxon>Uroviricota</taxon>
        <taxon>Caudoviricetes</taxon>
        <taxon>Peduoviridae</taxon>
        <taxon>Maltschvirus</taxon>
        <taxon>Maltschvirus maltsch</taxon>
    </lineage>
</organism>
<dbReference type="Pfam" id="PF01370">
    <property type="entry name" value="Epimerase"/>
    <property type="match status" value="1"/>
</dbReference>
<accession>A0A6J5L5K1</accession>
<keyword evidence="3" id="KW-0520">NAD</keyword>
<name>A0A6J5L5K1_9CAUD</name>
<keyword evidence="4" id="KW-0413">Isomerase</keyword>
<sequence>MRKIVVTGGCGYIGSHVARAFKQNGDQVIVIDRVLREHTLKDLDGYFIGDFADPDSLATIYDFVPDVIVHCAGTSLVGPSMDNPSEYYDNNISKTIRLLNFVKDFEKKPLIMFSSSASVYGEPDCLPIKEYDDIHPISPYGNTKAMTETILKDYWGAYALPSMCFRYFNAAGAMPGTADLGQEPEATHIVARVLEASIAGRAFTINGEDFDTPDGTCIRDYVHVWDIAQAHVKGVEYIFPDWLGGVPNVGASVFNLGTNEGISNRQIVDYVFNKYGLPFVNYGPKRWGDPAELVADATEAREKLNWAPKYSDINTIIDSAYKWYSKNNKCINTPN</sequence>
<dbReference type="EMBL" id="LR796233">
    <property type="protein sequence ID" value="CAB4128447.1"/>
    <property type="molecule type" value="Genomic_DNA"/>
</dbReference>
<comment type="similarity">
    <text evidence="2">Belongs to the NAD(P)-dependent epimerase/dehydratase family.</text>
</comment>
<comment type="cofactor">
    <cofactor evidence="1">
        <name>NAD(+)</name>
        <dbReference type="ChEBI" id="CHEBI:57540"/>
    </cofactor>
</comment>
<evidence type="ECO:0000313" key="7">
    <source>
        <dbReference type="EMBL" id="CAB4128447.1"/>
    </source>
</evidence>
<dbReference type="PANTHER" id="PTHR43725:SF53">
    <property type="entry name" value="UDP-ARABINOSE 4-EPIMERASE 1"/>
    <property type="match status" value="1"/>
</dbReference>
<protein>
    <submittedName>
        <fullName evidence="7">GalE UDP-glucose 4-epimerase</fullName>
    </submittedName>
</protein>
<keyword evidence="5" id="KW-0119">Carbohydrate metabolism</keyword>
<evidence type="ECO:0000256" key="1">
    <source>
        <dbReference type="ARBA" id="ARBA00001911"/>
    </source>
</evidence>
<dbReference type="InterPro" id="IPR005886">
    <property type="entry name" value="UDP_G4E"/>
</dbReference>
<dbReference type="NCBIfam" id="TIGR01179">
    <property type="entry name" value="galE"/>
    <property type="match status" value="1"/>
</dbReference>
<dbReference type="InterPro" id="IPR036291">
    <property type="entry name" value="NAD(P)-bd_dom_sf"/>
</dbReference>
<dbReference type="InterPro" id="IPR001509">
    <property type="entry name" value="Epimerase_deHydtase"/>
</dbReference>
<gene>
    <name evidence="7" type="ORF">UFOVP112_30</name>
</gene>
<dbReference type="GO" id="GO:0003978">
    <property type="term" value="F:UDP-glucose 4-epimerase activity"/>
    <property type="evidence" value="ECO:0007669"/>
    <property type="project" value="InterPro"/>
</dbReference>
<dbReference type="SUPFAM" id="SSF51735">
    <property type="entry name" value="NAD(P)-binding Rossmann-fold domains"/>
    <property type="match status" value="1"/>
</dbReference>
<evidence type="ECO:0000256" key="2">
    <source>
        <dbReference type="ARBA" id="ARBA00007637"/>
    </source>
</evidence>
<dbReference type="Gene3D" id="3.40.50.720">
    <property type="entry name" value="NAD(P)-binding Rossmann-like Domain"/>
    <property type="match status" value="1"/>
</dbReference>
<dbReference type="PANTHER" id="PTHR43725">
    <property type="entry name" value="UDP-GLUCOSE 4-EPIMERASE"/>
    <property type="match status" value="1"/>
</dbReference>
<dbReference type="GO" id="GO:0006012">
    <property type="term" value="P:galactose metabolic process"/>
    <property type="evidence" value="ECO:0007669"/>
    <property type="project" value="InterPro"/>
</dbReference>
<feature type="domain" description="NAD-dependent epimerase/dehydratase" evidence="6">
    <location>
        <begin position="4"/>
        <end position="236"/>
    </location>
</feature>
<evidence type="ECO:0000256" key="5">
    <source>
        <dbReference type="ARBA" id="ARBA00023277"/>
    </source>
</evidence>
<dbReference type="Gene3D" id="3.90.25.10">
    <property type="entry name" value="UDP-galactose 4-epimerase, domain 1"/>
    <property type="match status" value="1"/>
</dbReference>
<reference evidence="7" key="1">
    <citation type="submission" date="2020-04" db="EMBL/GenBank/DDBJ databases">
        <authorList>
            <person name="Chiriac C."/>
            <person name="Salcher M."/>
            <person name="Ghai R."/>
            <person name="Kavagutti S V."/>
        </authorList>
    </citation>
    <scope>NUCLEOTIDE SEQUENCE</scope>
</reference>